<keyword evidence="4 10" id="KW-1133">Transmembrane helix</keyword>
<keyword evidence="12" id="KW-1185">Reference proteome</keyword>
<evidence type="ECO:0000256" key="5">
    <source>
        <dbReference type="ARBA" id="ARBA00023040"/>
    </source>
</evidence>
<evidence type="ECO:0000256" key="1">
    <source>
        <dbReference type="ARBA" id="ARBA00004651"/>
    </source>
</evidence>
<evidence type="ECO:0000256" key="9">
    <source>
        <dbReference type="RuleBase" id="RU000688"/>
    </source>
</evidence>
<feature type="transmembrane region" description="Helical" evidence="10">
    <location>
        <begin position="130"/>
        <end position="151"/>
    </location>
</feature>
<dbReference type="FunCoup" id="A0A6P8IVF8">
    <property type="interactions" value="682"/>
</dbReference>
<comment type="subcellular location">
    <subcellularLocation>
        <location evidence="1">Cell membrane</location>
        <topology evidence="1">Multi-pass membrane protein</topology>
    </subcellularLocation>
</comment>
<dbReference type="InterPro" id="IPR017452">
    <property type="entry name" value="GPCR_Rhodpsn_7TM"/>
</dbReference>
<name>A0A6P8IVF8_ACTTE</name>
<proteinExistence type="inferred from homology"/>
<keyword evidence="5 9" id="KW-0297">G-protein coupled receptor</keyword>
<evidence type="ECO:0000256" key="4">
    <source>
        <dbReference type="ARBA" id="ARBA00022989"/>
    </source>
</evidence>
<reference evidence="13" key="1">
    <citation type="submission" date="2025-08" db="UniProtKB">
        <authorList>
            <consortium name="RefSeq"/>
        </authorList>
    </citation>
    <scope>IDENTIFICATION</scope>
    <source>
        <tissue evidence="13">Tentacle</tissue>
    </source>
</reference>
<evidence type="ECO:0000256" key="7">
    <source>
        <dbReference type="ARBA" id="ARBA00023170"/>
    </source>
</evidence>
<feature type="transmembrane region" description="Helical" evidence="10">
    <location>
        <begin position="51"/>
        <end position="71"/>
    </location>
</feature>
<keyword evidence="3 9" id="KW-0812">Transmembrane</keyword>
<dbReference type="InParanoid" id="A0A6P8IVF8"/>
<keyword evidence="2" id="KW-1003">Cell membrane</keyword>
<dbReference type="Pfam" id="PF00001">
    <property type="entry name" value="7tm_1"/>
    <property type="match status" value="1"/>
</dbReference>
<feature type="domain" description="G-protein coupled receptors family 1 profile" evidence="11">
    <location>
        <begin position="30"/>
        <end position="289"/>
    </location>
</feature>
<evidence type="ECO:0000256" key="8">
    <source>
        <dbReference type="ARBA" id="ARBA00023224"/>
    </source>
</evidence>
<feature type="transmembrane region" description="Helical" evidence="10">
    <location>
        <begin position="178"/>
        <end position="201"/>
    </location>
</feature>
<sequence length="355" mass="40141">MFLDIPPHSTAILIFEASVLFIINFVAFVGNFLVCLASFRNPQLRTTTNLYVIALAISDMLAASITMPLTFGALLKGRWIFGTVACNIQGFFVHFLIYASMHTMALTAVNRYFRIVKSHQYKKIFGGNRAAVFLVLVWMLVAIIVISPPLFGWARFEFHPGLSLYMCILYFQTKTGELSFLLTILVLYVTLSLIIMAISYVKVSRTIRNHNLQLAGTLRLNRRLSGVSVEEIHITKSLYTIVSTFAIGWIPVYAFISIIRTGLRKLSGEGSVIASFMIFLSSAVNPFIYAFRNKAFRKEFKNILLFWKTSRARVAPCNRLARCHTNSRAATGNKGFHELSFKQNIRDRAFDKIAS</sequence>
<gene>
    <name evidence="13" type="primary">LOC116305234</name>
</gene>
<dbReference type="Proteomes" id="UP000515163">
    <property type="component" value="Unplaced"/>
</dbReference>
<evidence type="ECO:0000313" key="13">
    <source>
        <dbReference type="RefSeq" id="XP_031570957.1"/>
    </source>
</evidence>
<dbReference type="OrthoDB" id="6435638at2759"/>
<dbReference type="GO" id="GO:0005886">
    <property type="term" value="C:plasma membrane"/>
    <property type="evidence" value="ECO:0007669"/>
    <property type="project" value="UniProtKB-SubCell"/>
</dbReference>
<dbReference type="SMART" id="SM01381">
    <property type="entry name" value="7TM_GPCR_Srsx"/>
    <property type="match status" value="1"/>
</dbReference>
<evidence type="ECO:0000256" key="2">
    <source>
        <dbReference type="ARBA" id="ARBA00022475"/>
    </source>
</evidence>
<dbReference type="GeneID" id="116305234"/>
<dbReference type="SUPFAM" id="SSF81321">
    <property type="entry name" value="Family A G protein-coupled receptor-like"/>
    <property type="match status" value="1"/>
</dbReference>
<dbReference type="AlphaFoldDB" id="A0A6P8IVF8"/>
<dbReference type="RefSeq" id="XP_031570957.1">
    <property type="nucleotide sequence ID" value="XM_031715097.1"/>
</dbReference>
<dbReference type="PROSITE" id="PS00237">
    <property type="entry name" value="G_PROTEIN_RECEP_F1_1"/>
    <property type="match status" value="1"/>
</dbReference>
<evidence type="ECO:0000259" key="11">
    <source>
        <dbReference type="PROSITE" id="PS50262"/>
    </source>
</evidence>
<organism evidence="12 13">
    <name type="scientific">Actinia tenebrosa</name>
    <name type="common">Australian red waratah sea anemone</name>
    <dbReference type="NCBI Taxonomy" id="6105"/>
    <lineage>
        <taxon>Eukaryota</taxon>
        <taxon>Metazoa</taxon>
        <taxon>Cnidaria</taxon>
        <taxon>Anthozoa</taxon>
        <taxon>Hexacorallia</taxon>
        <taxon>Actiniaria</taxon>
        <taxon>Actiniidae</taxon>
        <taxon>Actinia</taxon>
    </lineage>
</organism>
<dbReference type="PANTHER" id="PTHR22752">
    <property type="entry name" value="G PROTEIN-COUPLED RECEPTOR"/>
    <property type="match status" value="1"/>
</dbReference>
<evidence type="ECO:0000256" key="10">
    <source>
        <dbReference type="SAM" id="Phobius"/>
    </source>
</evidence>
<feature type="transmembrane region" description="Helical" evidence="10">
    <location>
        <begin position="238"/>
        <end position="259"/>
    </location>
</feature>
<comment type="similarity">
    <text evidence="9">Belongs to the G-protein coupled receptor 1 family.</text>
</comment>
<feature type="transmembrane region" description="Helical" evidence="10">
    <location>
        <begin position="12"/>
        <end position="39"/>
    </location>
</feature>
<evidence type="ECO:0000256" key="3">
    <source>
        <dbReference type="ARBA" id="ARBA00022692"/>
    </source>
</evidence>
<dbReference type="Gene3D" id="1.20.1070.10">
    <property type="entry name" value="Rhodopsin 7-helix transmembrane proteins"/>
    <property type="match status" value="1"/>
</dbReference>
<dbReference type="PROSITE" id="PS50262">
    <property type="entry name" value="G_PROTEIN_RECEP_F1_2"/>
    <property type="match status" value="1"/>
</dbReference>
<keyword evidence="7 9" id="KW-0675">Receptor</keyword>
<dbReference type="KEGG" id="aten:116305234"/>
<accession>A0A6P8IVF8</accession>
<feature type="transmembrane region" description="Helical" evidence="10">
    <location>
        <begin position="91"/>
        <end position="109"/>
    </location>
</feature>
<keyword evidence="6 10" id="KW-0472">Membrane</keyword>
<keyword evidence="8 9" id="KW-0807">Transducer</keyword>
<dbReference type="InterPro" id="IPR000276">
    <property type="entry name" value="GPCR_Rhodpsn"/>
</dbReference>
<dbReference type="CDD" id="cd00637">
    <property type="entry name" value="7tm_classA_rhodopsin-like"/>
    <property type="match status" value="1"/>
</dbReference>
<dbReference type="PRINTS" id="PR00237">
    <property type="entry name" value="GPCRRHODOPSN"/>
</dbReference>
<feature type="transmembrane region" description="Helical" evidence="10">
    <location>
        <begin position="271"/>
        <end position="291"/>
    </location>
</feature>
<dbReference type="GO" id="GO:0004930">
    <property type="term" value="F:G protein-coupled receptor activity"/>
    <property type="evidence" value="ECO:0007669"/>
    <property type="project" value="UniProtKB-KW"/>
</dbReference>
<protein>
    <submittedName>
        <fullName evidence="13">Melatonin receptor type 1C-like</fullName>
    </submittedName>
</protein>
<evidence type="ECO:0000313" key="12">
    <source>
        <dbReference type="Proteomes" id="UP000515163"/>
    </source>
</evidence>
<evidence type="ECO:0000256" key="6">
    <source>
        <dbReference type="ARBA" id="ARBA00023136"/>
    </source>
</evidence>